<dbReference type="EC" id="5.6.2.1" evidence="3"/>
<keyword evidence="14" id="KW-1185">Reference proteome</keyword>
<dbReference type="PROSITE" id="PS00396">
    <property type="entry name" value="TOPO_IA_1"/>
    <property type="match status" value="1"/>
</dbReference>
<dbReference type="PRINTS" id="PR00417">
    <property type="entry name" value="PRTPISMRASEI"/>
</dbReference>
<dbReference type="InterPro" id="IPR003602">
    <property type="entry name" value="Topo_IA_DNA-bd_dom"/>
</dbReference>
<evidence type="ECO:0000256" key="7">
    <source>
        <dbReference type="ARBA" id="ARBA00030003"/>
    </source>
</evidence>
<evidence type="ECO:0000256" key="3">
    <source>
        <dbReference type="ARBA" id="ARBA00012891"/>
    </source>
</evidence>
<dbReference type="InterPro" id="IPR000380">
    <property type="entry name" value="Topo_IA"/>
</dbReference>
<keyword evidence="5" id="KW-0238">DNA-binding</keyword>
<accession>A0ABV0F1T1</accession>
<evidence type="ECO:0000256" key="2">
    <source>
        <dbReference type="ARBA" id="ARBA00009446"/>
    </source>
</evidence>
<dbReference type="CDD" id="cd00186">
    <property type="entry name" value="TOP1Ac"/>
    <property type="match status" value="1"/>
</dbReference>
<dbReference type="InterPro" id="IPR003601">
    <property type="entry name" value="Topo_IA_2"/>
</dbReference>
<evidence type="ECO:0000313" key="14">
    <source>
        <dbReference type="Proteomes" id="UP001429357"/>
    </source>
</evidence>
<dbReference type="Gene3D" id="3.40.50.140">
    <property type="match status" value="1"/>
</dbReference>
<dbReference type="PANTHER" id="PTHR11390">
    <property type="entry name" value="PROKARYOTIC DNA TOPOISOMERASE"/>
    <property type="match status" value="1"/>
</dbReference>
<comment type="catalytic activity">
    <reaction evidence="1">
        <text>ATP-independent breakage of single-stranded DNA, followed by passage and rejoining.</text>
        <dbReference type="EC" id="5.6.2.1"/>
    </reaction>
</comment>
<dbReference type="InterPro" id="IPR023405">
    <property type="entry name" value="Topo_IA_core_domain"/>
</dbReference>
<keyword evidence="4" id="KW-0799">Topoisomerase</keyword>
<dbReference type="Gene3D" id="1.10.460.10">
    <property type="entry name" value="Topoisomerase I, domain 2"/>
    <property type="match status" value="1"/>
</dbReference>
<comment type="similarity">
    <text evidence="2">Belongs to the type IA topoisomerase family.</text>
</comment>
<dbReference type="SMART" id="SM00493">
    <property type="entry name" value="TOPRIM"/>
    <property type="match status" value="1"/>
</dbReference>
<dbReference type="Pfam" id="PF01131">
    <property type="entry name" value="Topoisom_bac"/>
    <property type="match status" value="1"/>
</dbReference>
<dbReference type="InterPro" id="IPR034144">
    <property type="entry name" value="TOPRIM_TopoIII"/>
</dbReference>
<evidence type="ECO:0000256" key="9">
    <source>
        <dbReference type="ARBA" id="ARBA00032235"/>
    </source>
</evidence>
<evidence type="ECO:0000256" key="4">
    <source>
        <dbReference type="ARBA" id="ARBA00023029"/>
    </source>
</evidence>
<evidence type="ECO:0000256" key="5">
    <source>
        <dbReference type="ARBA" id="ARBA00023125"/>
    </source>
</evidence>
<protein>
    <recommendedName>
        <fullName evidence="3">DNA topoisomerase</fullName>
        <ecNumber evidence="3">5.6.2.1</ecNumber>
    </recommendedName>
    <alternativeName>
        <fullName evidence="10">Omega-protein</fullName>
    </alternativeName>
    <alternativeName>
        <fullName evidence="9">Relaxing enzyme</fullName>
    </alternativeName>
    <alternativeName>
        <fullName evidence="7">Swivelase</fullName>
    </alternativeName>
    <alternativeName>
        <fullName evidence="8">Untwisting enzyme</fullName>
    </alternativeName>
</protein>
<proteinExistence type="inferred from homology"/>
<reference evidence="13 14" key="2">
    <citation type="submission" date="2024-02" db="EMBL/GenBank/DDBJ databases">
        <title>The Genome Sequence of Enterococcus diestrammenae JM9A.</title>
        <authorList>
            <person name="Earl A."/>
            <person name="Manson A."/>
            <person name="Gilmore M."/>
            <person name="Sanders J."/>
            <person name="Shea T."/>
            <person name="Howe W."/>
            <person name="Livny J."/>
            <person name="Cuomo C."/>
            <person name="Neafsey D."/>
            <person name="Birren B."/>
        </authorList>
    </citation>
    <scope>NUCLEOTIDE SEQUENCE [LARGE SCALE GENOMIC DNA]</scope>
    <source>
        <strain evidence="13 14">JM9A</strain>
    </source>
</reference>
<dbReference type="PROSITE" id="PS52039">
    <property type="entry name" value="TOPO_IA_2"/>
    <property type="match status" value="1"/>
</dbReference>
<evidence type="ECO:0000256" key="6">
    <source>
        <dbReference type="ARBA" id="ARBA00023235"/>
    </source>
</evidence>
<dbReference type="Gene3D" id="2.70.20.10">
    <property type="entry name" value="Topoisomerase I, domain 3"/>
    <property type="match status" value="1"/>
</dbReference>
<comment type="caution">
    <text evidence="13">The sequence shown here is derived from an EMBL/GenBank/DDBJ whole genome shotgun (WGS) entry which is preliminary data.</text>
</comment>
<dbReference type="InterPro" id="IPR006171">
    <property type="entry name" value="TOPRIM_dom"/>
</dbReference>
<dbReference type="InterPro" id="IPR013826">
    <property type="entry name" value="Topo_IA_cen_sub3"/>
</dbReference>
<evidence type="ECO:0000256" key="10">
    <source>
        <dbReference type="ARBA" id="ARBA00032877"/>
    </source>
</evidence>
<dbReference type="EMBL" id="MAEI02000001">
    <property type="protein sequence ID" value="MEO1782010.1"/>
    <property type="molecule type" value="Genomic_DNA"/>
</dbReference>
<evidence type="ECO:0000256" key="8">
    <source>
        <dbReference type="ARBA" id="ARBA00031985"/>
    </source>
</evidence>
<dbReference type="SMART" id="SM00436">
    <property type="entry name" value="TOP1Bc"/>
    <property type="match status" value="1"/>
</dbReference>
<gene>
    <name evidence="13" type="ORF">BAU18_001603</name>
</gene>
<dbReference type="InterPro" id="IPR013825">
    <property type="entry name" value="Topo_IA_cen_sub2"/>
</dbReference>
<dbReference type="PANTHER" id="PTHR11390:SF21">
    <property type="entry name" value="DNA TOPOISOMERASE 3-ALPHA"/>
    <property type="match status" value="1"/>
</dbReference>
<dbReference type="SUPFAM" id="SSF56712">
    <property type="entry name" value="Prokaryotic type I DNA topoisomerase"/>
    <property type="match status" value="1"/>
</dbReference>
<dbReference type="Proteomes" id="UP001429357">
    <property type="component" value="Unassembled WGS sequence"/>
</dbReference>
<dbReference type="Gene3D" id="1.10.290.10">
    <property type="entry name" value="Topoisomerase I, domain 4"/>
    <property type="match status" value="1"/>
</dbReference>
<evidence type="ECO:0000256" key="1">
    <source>
        <dbReference type="ARBA" id="ARBA00000213"/>
    </source>
</evidence>
<feature type="domain" description="Topo IA-type catalytic" evidence="12">
    <location>
        <begin position="156"/>
        <end position="574"/>
    </location>
</feature>
<feature type="domain" description="Toprim" evidence="11">
    <location>
        <begin position="2"/>
        <end position="137"/>
    </location>
</feature>
<evidence type="ECO:0000259" key="12">
    <source>
        <dbReference type="PROSITE" id="PS52039"/>
    </source>
</evidence>
<name>A0ABV0F1T1_9ENTE</name>
<reference evidence="14" key="1">
    <citation type="submission" date="2016-06" db="EMBL/GenBank/DDBJ databases">
        <title>Four novel species of enterococci isolated from chicken manure.</title>
        <authorList>
            <person name="Van Tyne D."/>
        </authorList>
    </citation>
    <scope>NUCLEOTIDE SEQUENCE [LARGE SCALE GENOMIC DNA]</scope>
    <source>
        <strain evidence="14">JM9A</strain>
    </source>
</reference>
<sequence>MITMVLAEKPDQAREYAKALGNSENHHGTLVIKESPYLDGEIHIVAARGHLLEYDYPKIDWKMENLPITNVDLKLRLKKGDADISRRFNAIKNEAKKADEIIIGTDADREGERIAYTILSKVPGSLNKAKKRLWINSLTTEGIRKSFGELKEAYETKNFYHEAEARSQSDWFVGFNLSPLVTLDLQSQHRLDRKKGNAMSVGRVQTPTVGLICANDQAIKDFQSQPYWKLELFDNDHEIKFVNETKYFDRDEAQAVLDRQTNEAQVVTVATKLVEKNPPKLFDLTSLQAFCSKKWKQDSATTLKIVQGLYEKKYLTYPRTDLPYITHYEFEYLKKHVQDYQNVLGITIDVVHPEPRKEYVNDKKVKEHFAIVPTEVIPDLVKDLSSVERRVYEAVTKRTLLMFEGNYTYNSTVVTVVDNQVEYTTNGIEVVELGFKKFELTEDKMDQALPKYVENQILNVNTSIKEDKTKAPKRLTESVLMGKVFPKYGLGTPATRASIIENIQRRGYVTKNKKTDELFPTDRAFLLVEYLADNEFVNPETTASWEYFLSKIGTGELSQEVFIDAIKEKIEKFVNEAKLKNKTLKTERTGE</sequence>
<dbReference type="PROSITE" id="PS50880">
    <property type="entry name" value="TOPRIM"/>
    <property type="match status" value="1"/>
</dbReference>
<evidence type="ECO:0000259" key="11">
    <source>
        <dbReference type="PROSITE" id="PS50880"/>
    </source>
</evidence>
<dbReference type="CDD" id="cd03362">
    <property type="entry name" value="TOPRIM_TopoIA_TopoIII"/>
    <property type="match status" value="1"/>
</dbReference>
<evidence type="ECO:0000313" key="13">
    <source>
        <dbReference type="EMBL" id="MEO1782010.1"/>
    </source>
</evidence>
<organism evidence="13 14">
    <name type="scientific">Enterococcus diestrammenae</name>
    <dbReference type="NCBI Taxonomy" id="1155073"/>
    <lineage>
        <taxon>Bacteria</taxon>
        <taxon>Bacillati</taxon>
        <taxon>Bacillota</taxon>
        <taxon>Bacilli</taxon>
        <taxon>Lactobacillales</taxon>
        <taxon>Enterococcaceae</taxon>
        <taxon>Enterococcus</taxon>
    </lineage>
</organism>
<dbReference type="Pfam" id="PF01751">
    <property type="entry name" value="Toprim"/>
    <property type="match status" value="1"/>
</dbReference>
<keyword evidence="6" id="KW-0413">Isomerase</keyword>
<dbReference type="RefSeq" id="WP_161868612.1">
    <property type="nucleotide sequence ID" value="NZ_MAEI02000001.1"/>
</dbReference>
<dbReference type="InterPro" id="IPR023406">
    <property type="entry name" value="Topo_IA_AS"/>
</dbReference>
<dbReference type="SMART" id="SM00437">
    <property type="entry name" value="TOP1Ac"/>
    <property type="match status" value="1"/>
</dbReference>
<dbReference type="InterPro" id="IPR013497">
    <property type="entry name" value="Topo_IA_cen"/>
</dbReference>
<dbReference type="InterPro" id="IPR013824">
    <property type="entry name" value="Topo_IA_cen_sub1"/>
</dbReference>